<evidence type="ECO:0000256" key="1">
    <source>
        <dbReference type="SAM" id="MobiDB-lite"/>
    </source>
</evidence>
<proteinExistence type="predicted"/>
<feature type="region of interest" description="Disordered" evidence="1">
    <location>
        <begin position="1"/>
        <end position="56"/>
    </location>
</feature>
<accession>A0A087E385</accession>
<evidence type="ECO:0000313" key="3">
    <source>
        <dbReference type="Proteomes" id="UP000029003"/>
    </source>
</evidence>
<gene>
    <name evidence="2" type="ORF">THER5_1922</name>
</gene>
<feature type="compositionally biased region" description="Low complexity" evidence="1">
    <location>
        <begin position="9"/>
        <end position="24"/>
    </location>
</feature>
<evidence type="ECO:0000313" key="2">
    <source>
        <dbReference type="EMBL" id="KFJ02236.1"/>
    </source>
</evidence>
<reference evidence="2 3" key="1">
    <citation type="submission" date="2014-03" db="EMBL/GenBank/DDBJ databases">
        <title>Genomics of Bifidobacteria.</title>
        <authorList>
            <person name="Ventura M."/>
            <person name="Milani C."/>
            <person name="Lugli G.A."/>
        </authorList>
    </citation>
    <scope>NUCLEOTIDE SEQUENCE [LARGE SCALE GENOMIC DNA]</scope>
    <source>
        <strain evidence="2 3">LMG 21395</strain>
    </source>
</reference>
<dbReference type="AlphaFoldDB" id="A0A087E385"/>
<dbReference type="Proteomes" id="UP000029003">
    <property type="component" value="Unassembled WGS sequence"/>
</dbReference>
<protein>
    <submittedName>
        <fullName evidence="2">Uncharacterized protein</fullName>
    </submittedName>
</protein>
<sequence>MYQAESRQASTPPHSHPTAPAPATLTFHQTTTASHLGPAKRSPCSPRPVKPPPKHDCALMVTHRPVWQQRCCPRGTAGKCSIRTMVRNATPRYCTGNHHLAQTAIDETRV</sequence>
<dbReference type="EMBL" id="JGZT01000007">
    <property type="protein sequence ID" value="KFJ02236.1"/>
    <property type="molecule type" value="Genomic_DNA"/>
</dbReference>
<comment type="caution">
    <text evidence="2">The sequence shown here is derived from an EMBL/GenBank/DDBJ whole genome shotgun (WGS) entry which is preliminary data.</text>
</comment>
<organism evidence="2 3">
    <name type="scientific">Bifidobacterium thermacidophilum subsp. thermacidophilum</name>
    <dbReference type="NCBI Taxonomy" id="79262"/>
    <lineage>
        <taxon>Bacteria</taxon>
        <taxon>Bacillati</taxon>
        <taxon>Actinomycetota</taxon>
        <taxon>Actinomycetes</taxon>
        <taxon>Bifidobacteriales</taxon>
        <taxon>Bifidobacteriaceae</taxon>
        <taxon>Bifidobacterium</taxon>
    </lineage>
</organism>
<name>A0A087E385_9BIFI</name>